<dbReference type="InterPro" id="IPR052923">
    <property type="entry name" value="UPF0718"/>
</dbReference>
<feature type="transmembrane region" description="Helical" evidence="7">
    <location>
        <begin position="238"/>
        <end position="257"/>
    </location>
</feature>
<organism evidence="8 9">
    <name type="scientific">Cryobacterium cheniae</name>
    <dbReference type="NCBI Taxonomy" id="1259262"/>
    <lineage>
        <taxon>Bacteria</taxon>
        <taxon>Bacillati</taxon>
        <taxon>Actinomycetota</taxon>
        <taxon>Actinomycetes</taxon>
        <taxon>Micrococcales</taxon>
        <taxon>Microbacteriaceae</taxon>
        <taxon>Cryobacterium</taxon>
    </lineage>
</organism>
<evidence type="ECO:0000256" key="1">
    <source>
        <dbReference type="ARBA" id="ARBA00004651"/>
    </source>
</evidence>
<dbReference type="PANTHER" id="PTHR34184:SF4">
    <property type="entry name" value="UPF0718 PROTEIN YCGR"/>
    <property type="match status" value="1"/>
</dbReference>
<dbReference type="InterPro" id="IPR005524">
    <property type="entry name" value="DUF318"/>
</dbReference>
<keyword evidence="9" id="KW-1185">Reference proteome</keyword>
<dbReference type="Pfam" id="PF03773">
    <property type="entry name" value="ArsP_1"/>
    <property type="match status" value="1"/>
</dbReference>
<reference evidence="8 9" key="1">
    <citation type="submission" date="2019-03" db="EMBL/GenBank/DDBJ databases">
        <title>Genomics of glacier-inhabiting Cryobacterium strains.</title>
        <authorList>
            <person name="Liu Q."/>
            <person name="Xin Y.-H."/>
        </authorList>
    </citation>
    <scope>NUCLEOTIDE SEQUENCE [LARGE SCALE GENOMIC DNA]</scope>
    <source>
        <strain evidence="8 9">TMT2-48-2</strain>
    </source>
</reference>
<protein>
    <recommendedName>
        <fullName evidence="10">Permease</fullName>
    </recommendedName>
</protein>
<accession>A0A4R8XIY2</accession>
<proteinExistence type="inferred from homology"/>
<dbReference type="OrthoDB" id="9810876at2"/>
<name>A0A4R8XIY2_9MICO</name>
<feature type="transmembrane region" description="Helical" evidence="7">
    <location>
        <begin position="306"/>
        <end position="328"/>
    </location>
</feature>
<evidence type="ECO:0000256" key="3">
    <source>
        <dbReference type="ARBA" id="ARBA00022475"/>
    </source>
</evidence>
<feature type="transmembrane region" description="Helical" evidence="7">
    <location>
        <begin position="23"/>
        <end position="41"/>
    </location>
</feature>
<feature type="transmembrane region" description="Helical" evidence="7">
    <location>
        <begin position="334"/>
        <end position="355"/>
    </location>
</feature>
<gene>
    <name evidence="8" type="ORF">E3T23_14380</name>
</gene>
<dbReference type="Proteomes" id="UP000298433">
    <property type="component" value="Unassembled WGS sequence"/>
</dbReference>
<dbReference type="GO" id="GO:0005886">
    <property type="term" value="C:plasma membrane"/>
    <property type="evidence" value="ECO:0007669"/>
    <property type="project" value="UniProtKB-SubCell"/>
</dbReference>
<evidence type="ECO:0000256" key="5">
    <source>
        <dbReference type="ARBA" id="ARBA00022989"/>
    </source>
</evidence>
<evidence type="ECO:0000313" key="8">
    <source>
        <dbReference type="EMBL" id="TFC76610.1"/>
    </source>
</evidence>
<dbReference type="EMBL" id="SOGN01000067">
    <property type="protein sequence ID" value="TFC76610.1"/>
    <property type="molecule type" value="Genomic_DNA"/>
</dbReference>
<comment type="similarity">
    <text evidence="2">Belongs to the UPF0718 family.</text>
</comment>
<feature type="transmembrane region" description="Helical" evidence="7">
    <location>
        <begin position="106"/>
        <end position="132"/>
    </location>
</feature>
<keyword evidence="4 7" id="KW-0812">Transmembrane</keyword>
<evidence type="ECO:0000256" key="7">
    <source>
        <dbReference type="SAM" id="Phobius"/>
    </source>
</evidence>
<feature type="transmembrane region" description="Helical" evidence="7">
    <location>
        <begin position="53"/>
        <end position="86"/>
    </location>
</feature>
<evidence type="ECO:0000256" key="2">
    <source>
        <dbReference type="ARBA" id="ARBA00006386"/>
    </source>
</evidence>
<dbReference type="AlphaFoldDB" id="A0A4R8XIY2"/>
<evidence type="ECO:0008006" key="10">
    <source>
        <dbReference type="Google" id="ProtNLM"/>
    </source>
</evidence>
<keyword evidence="5 7" id="KW-1133">Transmembrane helix</keyword>
<dbReference type="RefSeq" id="WP_134371225.1">
    <property type="nucleotide sequence ID" value="NZ_SOGN01000067.1"/>
</dbReference>
<sequence>MSGLIEIFSRVGIDVWNTVVGNWPYLLASVVVASAIQVFVGNDRLARWLRARTWLAVVGAVSLGALTPFCSCGTTAVVLGALASSVPWAPVVAFMVASPLTSPSEYLMSVGLFGGSFATTFFIAAIVIGLIAGALTSVIERTGVLVGQARVRTPEGVDHAQTSRLRDKASSPLAVAVEGSPNARTDLGLLEPTVTSCCTPIATAVPASSGCGDSCEPTAVQSKAREFRQALVVNGRRLTGFFLAFATLGYLLIEIIPTQLLTTYLGADSFWSAPIAATLGIPIYLNSDGSLPLVASLMNGGMGPGAALAFLMTGAGTSVGAISGMLLIARWKVVAIVVGSLWIGAVVLGYLAPLWL</sequence>
<evidence type="ECO:0000256" key="4">
    <source>
        <dbReference type="ARBA" id="ARBA00022692"/>
    </source>
</evidence>
<comment type="caution">
    <text evidence="8">The sequence shown here is derived from an EMBL/GenBank/DDBJ whole genome shotgun (WGS) entry which is preliminary data.</text>
</comment>
<evidence type="ECO:0000313" key="9">
    <source>
        <dbReference type="Proteomes" id="UP000298433"/>
    </source>
</evidence>
<dbReference type="PANTHER" id="PTHR34184">
    <property type="entry name" value="UPF0718 PROTEIN YCGR"/>
    <property type="match status" value="1"/>
</dbReference>
<keyword evidence="6 7" id="KW-0472">Membrane</keyword>
<evidence type="ECO:0000256" key="6">
    <source>
        <dbReference type="ARBA" id="ARBA00023136"/>
    </source>
</evidence>
<comment type="subcellular location">
    <subcellularLocation>
        <location evidence="1">Cell membrane</location>
        <topology evidence="1">Multi-pass membrane protein</topology>
    </subcellularLocation>
</comment>
<keyword evidence="3" id="KW-1003">Cell membrane</keyword>